<keyword evidence="1" id="KW-0540">Nuclease</keyword>
<dbReference type="EMBL" id="CP121756">
    <property type="protein sequence ID" value="WGE08464.2"/>
    <property type="molecule type" value="Genomic_DNA"/>
</dbReference>
<accession>A0AC61YZB1</accession>
<evidence type="ECO:0000313" key="1">
    <source>
        <dbReference type="EMBL" id="WGE08464.2"/>
    </source>
</evidence>
<protein>
    <submittedName>
        <fullName evidence="1">Endonuclease I family protein</fullName>
    </submittedName>
</protein>
<sequence length="300" mass="33452">MTKKAWFLPLVCVLLISGWLAPAASASAQTALSLNDRLASSPSGTGSLLSLAAPAAPYADTDTYYEGAEGKTGDSLKSTLHRIISGHTMLSYSEVWNALKETDEDPRNPNNVILLYTNESRSKNLNGGNVGDWNREHVWAKSHGDFGTSKGPGTDIHHLRPADVQVNSARGNMDFDNGGTEYAKAPGNYYDGDSWEPRDDVKGDVVRMLFYMAVRYEGDDGYPDLELNDKTGNGSAPYHGKQSVLLEWNKQDPVDDRERKRNEIIYEKYQHNRNPFINHPEWAGDICRKKKVLLVRSTFR</sequence>
<name>A0AC61YZB1_BACIU</name>
<gene>
    <name evidence="1" type="primary">bsnA</name>
    <name evidence="1" type="ORF">P5658_09330</name>
</gene>
<keyword evidence="1" id="KW-0378">Hydrolase</keyword>
<dbReference type="Proteomes" id="UP001217185">
    <property type="component" value="Chromosome"/>
</dbReference>
<reference evidence="1" key="1">
    <citation type="submission" date="2025-02" db="EMBL/GenBank/DDBJ databases">
        <title>Complete genome sequences of 52 Bacillus and Priestia strains isolated from West-African fermentations and 26 reference strains from the DSMZ collection.</title>
        <authorList>
            <person name="Wiedenbein E.S."/>
            <person name="Canoy T.S."/>
            <person name="Hui Y."/>
            <person name="Parkouda C."/>
            <person name="Dawende C."/>
            <person name="Ametefe E."/>
            <person name="Jespersen L."/>
            <person name="Nielsen D.S."/>
        </authorList>
    </citation>
    <scope>NUCLEOTIDE SEQUENCE</scope>
    <source>
        <strain evidence="1">PRO122</strain>
    </source>
</reference>
<keyword evidence="1" id="KW-0255">Endonuclease</keyword>
<proteinExistence type="predicted"/>
<evidence type="ECO:0000313" key="2">
    <source>
        <dbReference type="Proteomes" id="UP001217185"/>
    </source>
</evidence>
<organism evidence="1 2">
    <name type="scientific">Bacillus subtilis</name>
    <dbReference type="NCBI Taxonomy" id="1423"/>
    <lineage>
        <taxon>Bacteria</taxon>
        <taxon>Bacillati</taxon>
        <taxon>Bacillota</taxon>
        <taxon>Bacilli</taxon>
        <taxon>Bacillales</taxon>
        <taxon>Bacillaceae</taxon>
        <taxon>Bacillus</taxon>
    </lineage>
</organism>